<comment type="caution">
    <text evidence="1">The sequence shown here is derived from an EMBL/GenBank/DDBJ whole genome shotgun (WGS) entry which is preliminary data.</text>
</comment>
<dbReference type="AlphaFoldDB" id="A0A8X6L6Z1"/>
<gene>
    <name evidence="1" type="ORF">TNCT_592521</name>
</gene>
<keyword evidence="2" id="KW-1185">Reference proteome</keyword>
<dbReference type="EMBL" id="BMAO01034952">
    <property type="protein sequence ID" value="GFR00041.1"/>
    <property type="molecule type" value="Genomic_DNA"/>
</dbReference>
<dbReference type="Proteomes" id="UP000887116">
    <property type="component" value="Unassembled WGS sequence"/>
</dbReference>
<name>A0A8X6L6Z1_TRICU</name>
<organism evidence="1 2">
    <name type="scientific">Trichonephila clavata</name>
    <name type="common">Joro spider</name>
    <name type="synonym">Nephila clavata</name>
    <dbReference type="NCBI Taxonomy" id="2740835"/>
    <lineage>
        <taxon>Eukaryota</taxon>
        <taxon>Metazoa</taxon>
        <taxon>Ecdysozoa</taxon>
        <taxon>Arthropoda</taxon>
        <taxon>Chelicerata</taxon>
        <taxon>Arachnida</taxon>
        <taxon>Araneae</taxon>
        <taxon>Araneomorphae</taxon>
        <taxon>Entelegynae</taxon>
        <taxon>Araneoidea</taxon>
        <taxon>Nephilidae</taxon>
        <taxon>Trichonephila</taxon>
    </lineage>
</organism>
<protein>
    <submittedName>
        <fullName evidence="1">Uncharacterized protein</fullName>
    </submittedName>
</protein>
<proteinExistence type="predicted"/>
<evidence type="ECO:0000313" key="2">
    <source>
        <dbReference type="Proteomes" id="UP000887116"/>
    </source>
</evidence>
<sequence>MGKMKNQIKKRELTKHPDVPVAKQRKVQSSFLVKQKWSRRSSEDYSPPIACSGGKLCFGSLVQCIIQPCNSLLRVALVEMNDRNSKDLGRVADVDFVSVMNSFEKKVRFQKKDCKV</sequence>
<reference evidence="1" key="1">
    <citation type="submission" date="2020-07" db="EMBL/GenBank/DDBJ databases">
        <title>Multicomponent nature underlies the extraordinary mechanical properties of spider dragline silk.</title>
        <authorList>
            <person name="Kono N."/>
            <person name="Nakamura H."/>
            <person name="Mori M."/>
            <person name="Yoshida Y."/>
            <person name="Ohtoshi R."/>
            <person name="Malay A.D."/>
            <person name="Moran D.A.P."/>
            <person name="Tomita M."/>
            <person name="Numata K."/>
            <person name="Arakawa K."/>
        </authorList>
    </citation>
    <scope>NUCLEOTIDE SEQUENCE</scope>
</reference>
<evidence type="ECO:0000313" key="1">
    <source>
        <dbReference type="EMBL" id="GFR00041.1"/>
    </source>
</evidence>
<accession>A0A8X6L6Z1</accession>